<protein>
    <recommendedName>
        <fullName evidence="3">Motility protein</fullName>
    </recommendedName>
</protein>
<name>A0ABT5FD70_9GAMM</name>
<accession>A0ABT5FD70</accession>
<organism evidence="1 2">
    <name type="scientific">Psychrosphaera algicola</name>
    <dbReference type="NCBI Taxonomy" id="3023714"/>
    <lineage>
        <taxon>Bacteria</taxon>
        <taxon>Pseudomonadati</taxon>
        <taxon>Pseudomonadota</taxon>
        <taxon>Gammaproteobacteria</taxon>
        <taxon>Alteromonadales</taxon>
        <taxon>Pseudoalteromonadaceae</taxon>
        <taxon>Psychrosphaera</taxon>
    </lineage>
</organism>
<reference evidence="1 2" key="1">
    <citation type="submission" date="2023-01" db="EMBL/GenBank/DDBJ databases">
        <title>Psychrosphaera sp. nov., isolated from marine algae.</title>
        <authorList>
            <person name="Bayburt H."/>
            <person name="Choi B.J."/>
            <person name="Kim J.M."/>
            <person name="Choi D.G."/>
            <person name="Jeon C.O."/>
        </authorList>
    </citation>
    <scope>NUCLEOTIDE SEQUENCE [LARGE SCALE GENOMIC DNA]</scope>
    <source>
        <strain evidence="1 2">G1-22</strain>
    </source>
</reference>
<sequence>MNLSPMGLGTPISGAMEGGEALSANLAKSAQELEGKAVLALLSASAQVSTQASVGSTGSVIGQHINIKV</sequence>
<dbReference type="Proteomes" id="UP001528411">
    <property type="component" value="Unassembled WGS sequence"/>
</dbReference>
<proteinExistence type="predicted"/>
<dbReference type="RefSeq" id="WP_272180909.1">
    <property type="nucleotide sequence ID" value="NZ_JAQOMS010000002.1"/>
</dbReference>
<comment type="caution">
    <text evidence="1">The sequence shown here is derived from an EMBL/GenBank/DDBJ whole genome shotgun (WGS) entry which is preliminary data.</text>
</comment>
<dbReference type="EMBL" id="JAQOMS010000002">
    <property type="protein sequence ID" value="MDC2889485.1"/>
    <property type="molecule type" value="Genomic_DNA"/>
</dbReference>
<evidence type="ECO:0000313" key="2">
    <source>
        <dbReference type="Proteomes" id="UP001528411"/>
    </source>
</evidence>
<evidence type="ECO:0000313" key="1">
    <source>
        <dbReference type="EMBL" id="MDC2889485.1"/>
    </source>
</evidence>
<keyword evidence="2" id="KW-1185">Reference proteome</keyword>
<evidence type="ECO:0008006" key="3">
    <source>
        <dbReference type="Google" id="ProtNLM"/>
    </source>
</evidence>
<gene>
    <name evidence="1" type="ORF">PN838_12770</name>
</gene>